<keyword evidence="1" id="KW-0812">Transmembrane</keyword>
<dbReference type="EMBL" id="SOCE01000001">
    <property type="protein sequence ID" value="TDU91652.1"/>
    <property type="molecule type" value="Genomic_DNA"/>
</dbReference>
<dbReference type="AlphaFoldDB" id="A0A4R7TH51"/>
<sequence length="199" mass="20343">MRAWILVVIGAVLPLVGGASLGSITATEGSHTWSYPVQPAAFLWMSVVLAIAHLLVLVGYLEVARRTTGLGSTLARVGAAGTAAVALCELWSGLVARTDLDAPVLTALDVGYAISGLVIVVGTIGSGLVLRGTGSRFALPLLVNGSFLAVALLVRFFASDGLGIAALTLWSLSYCWLALSLRAASRTRQAAVSGLPTAG</sequence>
<feature type="transmembrane region" description="Helical" evidence="1">
    <location>
        <begin position="164"/>
        <end position="181"/>
    </location>
</feature>
<dbReference type="RefSeq" id="WP_133981365.1">
    <property type="nucleotide sequence ID" value="NZ_SOCE01000001.1"/>
</dbReference>
<feature type="transmembrane region" description="Helical" evidence="1">
    <location>
        <begin position="73"/>
        <end position="92"/>
    </location>
</feature>
<feature type="transmembrane region" description="Helical" evidence="1">
    <location>
        <begin position="42"/>
        <end position="61"/>
    </location>
</feature>
<feature type="transmembrane region" description="Helical" evidence="1">
    <location>
        <begin position="112"/>
        <end position="130"/>
    </location>
</feature>
<protein>
    <submittedName>
        <fullName evidence="2">Uncharacterized protein</fullName>
    </submittedName>
</protein>
<dbReference type="OrthoDB" id="9827160at2"/>
<organism evidence="2 3">
    <name type="scientific">Kribbella voronezhensis</name>
    <dbReference type="NCBI Taxonomy" id="2512212"/>
    <lineage>
        <taxon>Bacteria</taxon>
        <taxon>Bacillati</taxon>
        <taxon>Actinomycetota</taxon>
        <taxon>Actinomycetes</taxon>
        <taxon>Propionibacteriales</taxon>
        <taxon>Kribbellaceae</taxon>
        <taxon>Kribbella</taxon>
    </lineage>
</organism>
<reference evidence="2 3" key="1">
    <citation type="submission" date="2019-03" db="EMBL/GenBank/DDBJ databases">
        <title>Genomic Encyclopedia of Type Strains, Phase III (KMG-III): the genomes of soil and plant-associated and newly described type strains.</title>
        <authorList>
            <person name="Whitman W."/>
        </authorList>
    </citation>
    <scope>NUCLEOTIDE SEQUENCE [LARGE SCALE GENOMIC DNA]</scope>
    <source>
        <strain evidence="2 3">VKM Ac-2575</strain>
    </source>
</reference>
<gene>
    <name evidence="2" type="ORF">EV138_5263</name>
</gene>
<accession>A0A4R7TH51</accession>
<feature type="transmembrane region" description="Helical" evidence="1">
    <location>
        <begin position="137"/>
        <end position="158"/>
    </location>
</feature>
<comment type="caution">
    <text evidence="2">The sequence shown here is derived from an EMBL/GenBank/DDBJ whole genome shotgun (WGS) entry which is preliminary data.</text>
</comment>
<dbReference type="Proteomes" id="UP000295151">
    <property type="component" value="Unassembled WGS sequence"/>
</dbReference>
<evidence type="ECO:0000313" key="3">
    <source>
        <dbReference type="Proteomes" id="UP000295151"/>
    </source>
</evidence>
<evidence type="ECO:0000313" key="2">
    <source>
        <dbReference type="EMBL" id="TDU91652.1"/>
    </source>
</evidence>
<name>A0A4R7TH51_9ACTN</name>
<proteinExistence type="predicted"/>
<keyword evidence="1" id="KW-1133">Transmembrane helix</keyword>
<evidence type="ECO:0000256" key="1">
    <source>
        <dbReference type="SAM" id="Phobius"/>
    </source>
</evidence>
<keyword evidence="3" id="KW-1185">Reference proteome</keyword>
<keyword evidence="1" id="KW-0472">Membrane</keyword>